<gene>
    <name evidence="2" type="ORF">NA56DRAFT_702899</name>
</gene>
<organism evidence="2 3">
    <name type="scientific">Hyaloscypha hepaticicola</name>
    <dbReference type="NCBI Taxonomy" id="2082293"/>
    <lineage>
        <taxon>Eukaryota</taxon>
        <taxon>Fungi</taxon>
        <taxon>Dikarya</taxon>
        <taxon>Ascomycota</taxon>
        <taxon>Pezizomycotina</taxon>
        <taxon>Leotiomycetes</taxon>
        <taxon>Helotiales</taxon>
        <taxon>Hyaloscyphaceae</taxon>
        <taxon>Hyaloscypha</taxon>
    </lineage>
</organism>
<name>A0A2J6Q6S8_9HELO</name>
<feature type="region of interest" description="Disordered" evidence="1">
    <location>
        <begin position="1"/>
        <end position="28"/>
    </location>
</feature>
<proteinExistence type="predicted"/>
<evidence type="ECO:0000313" key="3">
    <source>
        <dbReference type="Proteomes" id="UP000235672"/>
    </source>
</evidence>
<dbReference type="EMBL" id="KZ613479">
    <property type="protein sequence ID" value="PMD21924.1"/>
    <property type="molecule type" value="Genomic_DNA"/>
</dbReference>
<sequence length="56" mass="6323">MALPESKQPSETPEIHNPIPPKTRRHNTRGWLTQSIQPVIAEHVIALDQAPEEEFG</sequence>
<dbReference type="Proteomes" id="UP000235672">
    <property type="component" value="Unassembled WGS sequence"/>
</dbReference>
<evidence type="ECO:0000313" key="2">
    <source>
        <dbReference type="EMBL" id="PMD21924.1"/>
    </source>
</evidence>
<protein>
    <submittedName>
        <fullName evidence="2">Uncharacterized protein</fullName>
    </submittedName>
</protein>
<reference evidence="2 3" key="1">
    <citation type="submission" date="2016-05" db="EMBL/GenBank/DDBJ databases">
        <title>A degradative enzymes factory behind the ericoid mycorrhizal symbiosis.</title>
        <authorList>
            <consortium name="DOE Joint Genome Institute"/>
            <person name="Martino E."/>
            <person name="Morin E."/>
            <person name="Grelet G."/>
            <person name="Kuo A."/>
            <person name="Kohler A."/>
            <person name="Daghino S."/>
            <person name="Barry K."/>
            <person name="Choi C."/>
            <person name="Cichocki N."/>
            <person name="Clum A."/>
            <person name="Copeland A."/>
            <person name="Hainaut M."/>
            <person name="Haridas S."/>
            <person name="Labutti K."/>
            <person name="Lindquist E."/>
            <person name="Lipzen A."/>
            <person name="Khouja H.-R."/>
            <person name="Murat C."/>
            <person name="Ohm R."/>
            <person name="Olson A."/>
            <person name="Spatafora J."/>
            <person name="Veneault-Fourrey C."/>
            <person name="Henrissat B."/>
            <person name="Grigoriev I."/>
            <person name="Martin F."/>
            <person name="Perotto S."/>
        </authorList>
    </citation>
    <scope>NUCLEOTIDE SEQUENCE [LARGE SCALE GENOMIC DNA]</scope>
    <source>
        <strain evidence="2 3">UAMH 7357</strain>
    </source>
</reference>
<evidence type="ECO:0000256" key="1">
    <source>
        <dbReference type="SAM" id="MobiDB-lite"/>
    </source>
</evidence>
<keyword evidence="3" id="KW-1185">Reference proteome</keyword>
<dbReference type="AlphaFoldDB" id="A0A2J6Q6S8"/>
<accession>A0A2J6Q6S8</accession>